<evidence type="ECO:0000313" key="2">
    <source>
        <dbReference type="Proteomes" id="UP001153069"/>
    </source>
</evidence>
<accession>A0A9N8D467</accession>
<gene>
    <name evidence="1" type="ORF">SEMRO_1_G000060.1</name>
</gene>
<name>A0A9N8D467_9STRA</name>
<keyword evidence="2" id="KW-1185">Reference proteome</keyword>
<reference evidence="1" key="1">
    <citation type="submission" date="2020-06" db="EMBL/GenBank/DDBJ databases">
        <authorList>
            <consortium name="Plant Systems Biology data submission"/>
        </authorList>
    </citation>
    <scope>NUCLEOTIDE SEQUENCE</scope>
    <source>
        <strain evidence="1">D6</strain>
    </source>
</reference>
<proteinExistence type="predicted"/>
<dbReference type="AlphaFoldDB" id="A0A9N8D467"/>
<dbReference type="Proteomes" id="UP001153069">
    <property type="component" value="Unassembled WGS sequence"/>
</dbReference>
<sequence length="87" mass="9888">MSNQEDNVISLTEEEFSAELDAIATQAFAKVSQQPRFSGLPQAEKDRIMETFFTQKEAAVEYLGRLAEFGEIRPEDIQRMFRGLGNN</sequence>
<organism evidence="1 2">
    <name type="scientific">Seminavis robusta</name>
    <dbReference type="NCBI Taxonomy" id="568900"/>
    <lineage>
        <taxon>Eukaryota</taxon>
        <taxon>Sar</taxon>
        <taxon>Stramenopiles</taxon>
        <taxon>Ochrophyta</taxon>
        <taxon>Bacillariophyta</taxon>
        <taxon>Bacillariophyceae</taxon>
        <taxon>Bacillariophycidae</taxon>
        <taxon>Naviculales</taxon>
        <taxon>Naviculaceae</taxon>
        <taxon>Seminavis</taxon>
    </lineage>
</organism>
<dbReference type="EMBL" id="CAICTM010000001">
    <property type="protein sequence ID" value="CAB9496027.1"/>
    <property type="molecule type" value="Genomic_DNA"/>
</dbReference>
<comment type="caution">
    <text evidence="1">The sequence shown here is derived from an EMBL/GenBank/DDBJ whole genome shotgun (WGS) entry which is preliminary data.</text>
</comment>
<protein>
    <submittedName>
        <fullName evidence="1">Uncharacterized protein</fullName>
    </submittedName>
</protein>
<evidence type="ECO:0000313" key="1">
    <source>
        <dbReference type="EMBL" id="CAB9496027.1"/>
    </source>
</evidence>